<reference evidence="6 7" key="1">
    <citation type="submission" date="2020-10" db="EMBL/GenBank/DDBJ databases">
        <title>The Coptis chinensis genome and diversification of protoberbering-type alkaloids.</title>
        <authorList>
            <person name="Wang B."/>
            <person name="Shu S."/>
            <person name="Song C."/>
            <person name="Liu Y."/>
        </authorList>
    </citation>
    <scope>NUCLEOTIDE SEQUENCE [LARGE SCALE GENOMIC DNA]</scope>
    <source>
        <strain evidence="6">HL-2020</strain>
        <tissue evidence="6">Leaf</tissue>
    </source>
</reference>
<accession>A0A835INY6</accession>
<comment type="subcellular location">
    <subcellularLocation>
        <location evidence="1 4">Nucleus</location>
    </subcellularLocation>
</comment>
<organism evidence="6 7">
    <name type="scientific">Coptis chinensis</name>
    <dbReference type="NCBI Taxonomy" id="261450"/>
    <lineage>
        <taxon>Eukaryota</taxon>
        <taxon>Viridiplantae</taxon>
        <taxon>Streptophyta</taxon>
        <taxon>Embryophyta</taxon>
        <taxon>Tracheophyta</taxon>
        <taxon>Spermatophyta</taxon>
        <taxon>Magnoliopsida</taxon>
        <taxon>Ranunculales</taxon>
        <taxon>Ranunculaceae</taxon>
        <taxon>Coptidoideae</taxon>
        <taxon>Coptis</taxon>
    </lineage>
</organism>
<keyword evidence="2" id="KW-0678">Repressor</keyword>
<protein>
    <submittedName>
        <fullName evidence="6">Uncharacterized protein</fullName>
    </submittedName>
</protein>
<gene>
    <name evidence="6" type="ORF">IFM89_014761</name>
</gene>
<evidence type="ECO:0000256" key="5">
    <source>
        <dbReference type="SAM" id="MobiDB-lite"/>
    </source>
</evidence>
<evidence type="ECO:0000256" key="4">
    <source>
        <dbReference type="PROSITE-ProRule" id="PRU00810"/>
    </source>
</evidence>
<evidence type="ECO:0000256" key="3">
    <source>
        <dbReference type="ARBA" id="ARBA00023242"/>
    </source>
</evidence>
<dbReference type="PANTHER" id="PTHR12346:SF0">
    <property type="entry name" value="SIN3A, ISOFORM G"/>
    <property type="match status" value="1"/>
</dbReference>
<feature type="region of interest" description="Disordered" evidence="5">
    <location>
        <begin position="44"/>
        <end position="66"/>
    </location>
</feature>
<name>A0A835INY6_9MAGN</name>
<evidence type="ECO:0000313" key="6">
    <source>
        <dbReference type="EMBL" id="KAF9620824.1"/>
    </source>
</evidence>
<evidence type="ECO:0000313" key="7">
    <source>
        <dbReference type="Proteomes" id="UP000631114"/>
    </source>
</evidence>
<dbReference type="GO" id="GO:0003714">
    <property type="term" value="F:transcription corepressor activity"/>
    <property type="evidence" value="ECO:0007669"/>
    <property type="project" value="InterPro"/>
</dbReference>
<dbReference type="AlphaFoldDB" id="A0A835INY6"/>
<keyword evidence="3 4" id="KW-0539">Nucleus</keyword>
<sequence length="146" mass="16494">MPGGRESEIEEKVSFELTDEIIKSIEVGMDLIDHTGPISSMDFHKVTASGDKTDKSGQPRGGGQRKLTTHDALRYLKDVKDTLHNKRQEYDDFLDVMKDFKSQRINTADVIAKIKVLFRGHQNLILGFNTFLPNGYEITLPLEGDK</sequence>
<dbReference type="InterPro" id="IPR039774">
    <property type="entry name" value="Sin3-like"/>
</dbReference>
<proteinExistence type="predicted"/>
<evidence type="ECO:0000256" key="1">
    <source>
        <dbReference type="ARBA" id="ARBA00004123"/>
    </source>
</evidence>
<dbReference type="InterPro" id="IPR036600">
    <property type="entry name" value="PAH_sf"/>
</dbReference>
<dbReference type="OrthoDB" id="4728498at2759"/>
<dbReference type="InterPro" id="IPR003822">
    <property type="entry name" value="PAH"/>
</dbReference>
<dbReference type="PROSITE" id="PS51477">
    <property type="entry name" value="PAH"/>
    <property type="match status" value="1"/>
</dbReference>
<dbReference type="EMBL" id="JADFTS010000002">
    <property type="protein sequence ID" value="KAF9620824.1"/>
    <property type="molecule type" value="Genomic_DNA"/>
</dbReference>
<dbReference type="FunFam" id="1.20.1160.11:FF:000001">
    <property type="entry name" value="Paired amphipathic helix protein Sin3"/>
    <property type="match status" value="1"/>
</dbReference>
<dbReference type="Pfam" id="PF02671">
    <property type="entry name" value="PAH"/>
    <property type="match status" value="1"/>
</dbReference>
<dbReference type="GO" id="GO:0000118">
    <property type="term" value="C:histone deacetylase complex"/>
    <property type="evidence" value="ECO:0007669"/>
    <property type="project" value="TreeGrafter"/>
</dbReference>
<dbReference type="PANTHER" id="PTHR12346">
    <property type="entry name" value="SIN3B-RELATED"/>
    <property type="match status" value="1"/>
</dbReference>
<dbReference type="SUPFAM" id="SSF47762">
    <property type="entry name" value="PAH2 domain"/>
    <property type="match status" value="1"/>
</dbReference>
<comment type="caution">
    <text evidence="6">The sequence shown here is derived from an EMBL/GenBank/DDBJ whole genome shotgun (WGS) entry which is preliminary data.</text>
</comment>
<dbReference type="GO" id="GO:0000122">
    <property type="term" value="P:negative regulation of transcription by RNA polymerase II"/>
    <property type="evidence" value="ECO:0007669"/>
    <property type="project" value="TreeGrafter"/>
</dbReference>
<dbReference type="Gene3D" id="1.20.1160.11">
    <property type="entry name" value="Paired amphipathic helix"/>
    <property type="match status" value="1"/>
</dbReference>
<dbReference type="Proteomes" id="UP000631114">
    <property type="component" value="Unassembled WGS sequence"/>
</dbReference>
<dbReference type="GO" id="GO:0000785">
    <property type="term" value="C:chromatin"/>
    <property type="evidence" value="ECO:0007669"/>
    <property type="project" value="TreeGrafter"/>
</dbReference>
<keyword evidence="7" id="KW-1185">Reference proteome</keyword>
<evidence type="ECO:0000256" key="2">
    <source>
        <dbReference type="ARBA" id="ARBA00022491"/>
    </source>
</evidence>